<dbReference type="EMBL" id="JBITLV010000008">
    <property type="protein sequence ID" value="MFI7589548.1"/>
    <property type="molecule type" value="Genomic_DNA"/>
</dbReference>
<keyword evidence="1 3" id="KW-0378">Hydrolase</keyword>
<comment type="similarity">
    <text evidence="3">Belongs to the glycosyl hydrolase 26 family.</text>
</comment>
<comment type="caution">
    <text evidence="5">The sequence shown here is derived from an EMBL/GenBank/DDBJ whole genome shotgun (WGS) entry which is preliminary data.</text>
</comment>
<proteinExistence type="inferred from homology"/>
<evidence type="ECO:0000259" key="4">
    <source>
        <dbReference type="PROSITE" id="PS51764"/>
    </source>
</evidence>
<dbReference type="PROSITE" id="PS51764">
    <property type="entry name" value="GH26"/>
    <property type="match status" value="1"/>
</dbReference>
<reference evidence="5 6" key="1">
    <citation type="submission" date="2024-10" db="EMBL/GenBank/DDBJ databases">
        <title>The Natural Products Discovery Center: Release of the First 8490 Sequenced Strains for Exploring Actinobacteria Biosynthetic Diversity.</title>
        <authorList>
            <person name="Kalkreuter E."/>
            <person name="Kautsar S.A."/>
            <person name="Yang D."/>
            <person name="Bader C.D."/>
            <person name="Teijaro C.N."/>
            <person name="Fluegel L."/>
            <person name="Davis C.M."/>
            <person name="Simpson J.R."/>
            <person name="Lauterbach L."/>
            <person name="Steele A.D."/>
            <person name="Gui C."/>
            <person name="Meng S."/>
            <person name="Li G."/>
            <person name="Viehrig K."/>
            <person name="Ye F."/>
            <person name="Su P."/>
            <person name="Kiefer A.F."/>
            <person name="Nichols A."/>
            <person name="Cepeda A.J."/>
            <person name="Yan W."/>
            <person name="Fan B."/>
            <person name="Jiang Y."/>
            <person name="Adhikari A."/>
            <person name="Zheng C.-J."/>
            <person name="Schuster L."/>
            <person name="Cowan T.M."/>
            <person name="Smanski M.J."/>
            <person name="Chevrette M.G."/>
            <person name="De Carvalho L.P.S."/>
            <person name="Shen B."/>
        </authorList>
    </citation>
    <scope>NUCLEOTIDE SEQUENCE [LARGE SCALE GENOMIC DNA]</scope>
    <source>
        <strain evidence="5 6">NPDC049639</strain>
    </source>
</reference>
<keyword evidence="6" id="KW-1185">Reference proteome</keyword>
<evidence type="ECO:0000313" key="6">
    <source>
        <dbReference type="Proteomes" id="UP001612915"/>
    </source>
</evidence>
<evidence type="ECO:0000256" key="2">
    <source>
        <dbReference type="ARBA" id="ARBA00023295"/>
    </source>
</evidence>
<evidence type="ECO:0000256" key="1">
    <source>
        <dbReference type="ARBA" id="ARBA00022801"/>
    </source>
</evidence>
<gene>
    <name evidence="5" type="ORF">ACIB24_20980</name>
</gene>
<dbReference type="SUPFAM" id="SSF51445">
    <property type="entry name" value="(Trans)glycosidases"/>
    <property type="match status" value="1"/>
</dbReference>
<feature type="domain" description="GH26" evidence="4">
    <location>
        <begin position="9"/>
        <end position="326"/>
    </location>
</feature>
<accession>A0ABW8ATY7</accession>
<dbReference type="InterPro" id="IPR022790">
    <property type="entry name" value="GH26_dom"/>
</dbReference>
<sequence>MGVCLAAVAACSTSPTPAPAPSSREVALGVFRGTEIPRVRAFGEWLGRQPDYVLDFPETGSWETILRSTREKGDYWRGSGYRLVYSVPLLPDEAAPTMAKGADGTYDDRFTDIAQALVETGQSNAVIRLGWEFNIKNSRWKTDVPAEFIAFWQHVVSAMRAVPGNRFEFDWNPTNGYTAFSGEKYWPGGDYVDYVGIDVYDISWRNGSYPYPKGCDDDACRLPRQQLAWDEIYNGERGLGFWTEFAADHGKPVSLPEWAMWTRTEDYNSGDDDPYFIDQMADYIENPAHNVAYQIYFDFLADNGPHRLQEDFPRGGARYRERFGQP</sequence>
<dbReference type="RefSeq" id="WP_398284152.1">
    <property type="nucleotide sequence ID" value="NZ_JBITLV010000008.1"/>
</dbReference>
<feature type="active site" description="Nucleophile" evidence="3">
    <location>
        <position position="257"/>
    </location>
</feature>
<name>A0ABW8ATY7_9ACTN</name>
<organism evidence="5 6">
    <name type="scientific">Spongisporangium articulatum</name>
    <dbReference type="NCBI Taxonomy" id="3362603"/>
    <lineage>
        <taxon>Bacteria</taxon>
        <taxon>Bacillati</taxon>
        <taxon>Actinomycetota</taxon>
        <taxon>Actinomycetes</taxon>
        <taxon>Kineosporiales</taxon>
        <taxon>Kineosporiaceae</taxon>
        <taxon>Spongisporangium</taxon>
    </lineage>
</organism>
<protein>
    <recommendedName>
        <fullName evidence="4">GH26 domain-containing protein</fullName>
    </recommendedName>
</protein>
<dbReference type="Proteomes" id="UP001612915">
    <property type="component" value="Unassembled WGS sequence"/>
</dbReference>
<dbReference type="Gene3D" id="3.20.20.80">
    <property type="entry name" value="Glycosidases"/>
    <property type="match status" value="1"/>
</dbReference>
<feature type="active site" description="Proton donor" evidence="3">
    <location>
        <position position="132"/>
    </location>
</feature>
<keyword evidence="2 3" id="KW-0326">Glycosidase</keyword>
<dbReference type="InterPro" id="IPR017853">
    <property type="entry name" value="GH"/>
</dbReference>
<evidence type="ECO:0000313" key="5">
    <source>
        <dbReference type="EMBL" id="MFI7589548.1"/>
    </source>
</evidence>
<evidence type="ECO:0000256" key="3">
    <source>
        <dbReference type="PROSITE-ProRule" id="PRU01100"/>
    </source>
</evidence>